<gene>
    <name evidence="1" type="ORF">GCM10017600_89100</name>
</gene>
<reference evidence="1" key="1">
    <citation type="journal article" date="2014" name="Int. J. Syst. Evol. Microbiol.">
        <title>Complete genome sequence of Corynebacterium casei LMG S-19264T (=DSM 44701T), isolated from a smear-ripened cheese.</title>
        <authorList>
            <consortium name="US DOE Joint Genome Institute (JGI-PGF)"/>
            <person name="Walter F."/>
            <person name="Albersmeier A."/>
            <person name="Kalinowski J."/>
            <person name="Ruckert C."/>
        </authorList>
    </citation>
    <scope>NUCLEOTIDE SEQUENCE</scope>
    <source>
        <strain evidence="1">VKM Ac-2007</strain>
    </source>
</reference>
<dbReference type="EMBL" id="BSEV01000060">
    <property type="protein sequence ID" value="GLK15495.1"/>
    <property type="molecule type" value="Genomic_DNA"/>
</dbReference>
<evidence type="ECO:0000313" key="2">
    <source>
        <dbReference type="Proteomes" id="UP001143474"/>
    </source>
</evidence>
<reference evidence="1" key="2">
    <citation type="submission" date="2023-01" db="EMBL/GenBank/DDBJ databases">
        <authorList>
            <person name="Sun Q."/>
            <person name="Evtushenko L."/>
        </authorList>
    </citation>
    <scope>NUCLEOTIDE SEQUENCE</scope>
    <source>
        <strain evidence="1">VKM Ac-2007</strain>
    </source>
</reference>
<dbReference type="AlphaFoldDB" id="A0A9W6IB93"/>
<dbReference type="Proteomes" id="UP001143474">
    <property type="component" value="Unassembled WGS sequence"/>
</dbReference>
<name>A0A9W6IB93_9ACTN</name>
<comment type="caution">
    <text evidence="1">The sequence shown here is derived from an EMBL/GenBank/DDBJ whole genome shotgun (WGS) entry which is preliminary data.</text>
</comment>
<accession>A0A9W6IB93</accession>
<sequence length="95" mass="10905">MTKNCSHEQFDHLVRLGRDLHRIGVGSMLVLPVTGQPILEVVSMGRTQIRVVVIRRAREWVFIWRPWWARLWMPGSWVWAEADNAADIIAMAAAA</sequence>
<protein>
    <submittedName>
        <fullName evidence="1">Uncharacterized protein</fullName>
    </submittedName>
</protein>
<evidence type="ECO:0000313" key="1">
    <source>
        <dbReference type="EMBL" id="GLK15495.1"/>
    </source>
</evidence>
<organism evidence="1 2">
    <name type="scientific">Streptosporangium carneum</name>
    <dbReference type="NCBI Taxonomy" id="47481"/>
    <lineage>
        <taxon>Bacteria</taxon>
        <taxon>Bacillati</taxon>
        <taxon>Actinomycetota</taxon>
        <taxon>Actinomycetes</taxon>
        <taxon>Streptosporangiales</taxon>
        <taxon>Streptosporangiaceae</taxon>
        <taxon>Streptosporangium</taxon>
    </lineage>
</organism>
<keyword evidence="2" id="KW-1185">Reference proteome</keyword>
<proteinExistence type="predicted"/>